<keyword evidence="3" id="KW-1185">Reference proteome</keyword>
<accession>A0A838BTK5</accession>
<name>A0A838BTK5_9HYPH</name>
<evidence type="ECO:0000313" key="3">
    <source>
        <dbReference type="Proteomes" id="UP000572984"/>
    </source>
</evidence>
<comment type="caution">
    <text evidence="2">The sequence shown here is derived from an EMBL/GenBank/DDBJ whole genome shotgun (WGS) entry which is preliminary data.</text>
</comment>
<evidence type="ECO:0000313" key="2">
    <source>
        <dbReference type="EMBL" id="MBA1157766.1"/>
    </source>
</evidence>
<dbReference type="EMBL" id="JACDXJ010000001">
    <property type="protein sequence ID" value="MBA1157766.1"/>
    <property type="molecule type" value="Genomic_DNA"/>
</dbReference>
<evidence type="ECO:0000256" key="1">
    <source>
        <dbReference type="SAM" id="MobiDB-lite"/>
    </source>
</evidence>
<protein>
    <submittedName>
        <fullName evidence="2">Uncharacterized protein</fullName>
    </submittedName>
</protein>
<dbReference type="AlphaFoldDB" id="A0A838BTK5"/>
<dbReference type="RefSeq" id="WP_181053217.1">
    <property type="nucleotide sequence ID" value="NZ_JACDXJ010000001.1"/>
</dbReference>
<dbReference type="Proteomes" id="UP000572984">
    <property type="component" value="Unassembled WGS sequence"/>
</dbReference>
<proteinExistence type="predicted"/>
<feature type="compositionally biased region" description="Basic and acidic residues" evidence="1">
    <location>
        <begin position="18"/>
        <end position="27"/>
    </location>
</feature>
<reference evidence="2 3" key="1">
    <citation type="submission" date="2020-07" db="EMBL/GenBank/DDBJ databases">
        <title>Draft genome and description of Microvirga mediterraneensis Marseille-Q2068 sp. nov.</title>
        <authorList>
            <person name="Boxberger M."/>
        </authorList>
    </citation>
    <scope>NUCLEOTIDE SEQUENCE [LARGE SCALE GENOMIC DNA]</scope>
    <source>
        <strain evidence="2 3">Marseille-Q2068</strain>
    </source>
</reference>
<organism evidence="2 3">
    <name type="scientific">Microvirga mediterraneensis</name>
    <dbReference type="NCBI Taxonomy" id="2754695"/>
    <lineage>
        <taxon>Bacteria</taxon>
        <taxon>Pseudomonadati</taxon>
        <taxon>Pseudomonadota</taxon>
        <taxon>Alphaproteobacteria</taxon>
        <taxon>Hyphomicrobiales</taxon>
        <taxon>Methylobacteriaceae</taxon>
        <taxon>Microvirga</taxon>
    </lineage>
</organism>
<feature type="region of interest" description="Disordered" evidence="1">
    <location>
        <begin position="40"/>
        <end position="68"/>
    </location>
</feature>
<sequence length="68" mass="7038">MATIKAILTKPLDGDPEGTEREFSQADFDRLKARGAVRAAGEAKAAPKVANKAAPAVANKSADTKTKA</sequence>
<gene>
    <name evidence="2" type="ORF">H0S73_16770</name>
</gene>
<feature type="region of interest" description="Disordered" evidence="1">
    <location>
        <begin position="1"/>
        <end position="27"/>
    </location>
</feature>
<feature type="compositionally biased region" description="Low complexity" evidence="1">
    <location>
        <begin position="40"/>
        <end position="60"/>
    </location>
</feature>